<protein>
    <submittedName>
        <fullName evidence="2">Uncharacterized protein</fullName>
    </submittedName>
</protein>
<feature type="region of interest" description="Disordered" evidence="1">
    <location>
        <begin position="184"/>
        <end position="205"/>
    </location>
</feature>
<evidence type="ECO:0000313" key="3">
    <source>
        <dbReference type="Proteomes" id="UP000516437"/>
    </source>
</evidence>
<dbReference type="Proteomes" id="UP000516437">
    <property type="component" value="Chromosome 5"/>
</dbReference>
<proteinExistence type="predicted"/>
<reference evidence="2 3" key="1">
    <citation type="journal article" date="2019" name="Plant Biotechnol. J.">
        <title>The red bayberry genome and genetic basis of sex determination.</title>
        <authorList>
            <person name="Jia H.M."/>
            <person name="Jia H.J."/>
            <person name="Cai Q.L."/>
            <person name="Wang Y."/>
            <person name="Zhao H.B."/>
            <person name="Yang W.F."/>
            <person name="Wang G.Y."/>
            <person name="Li Y.H."/>
            <person name="Zhan D.L."/>
            <person name="Shen Y.T."/>
            <person name="Niu Q.F."/>
            <person name="Chang L."/>
            <person name="Qiu J."/>
            <person name="Zhao L."/>
            <person name="Xie H.B."/>
            <person name="Fu W.Y."/>
            <person name="Jin J."/>
            <person name="Li X.W."/>
            <person name="Jiao Y."/>
            <person name="Zhou C.C."/>
            <person name="Tu T."/>
            <person name="Chai C.Y."/>
            <person name="Gao J.L."/>
            <person name="Fan L.J."/>
            <person name="van de Weg E."/>
            <person name="Wang J.Y."/>
            <person name="Gao Z.S."/>
        </authorList>
    </citation>
    <scope>NUCLEOTIDE SEQUENCE [LARGE SCALE GENOMIC DNA]</scope>
    <source>
        <tissue evidence="2">Leaves</tissue>
    </source>
</reference>
<name>A0A6A1VJJ0_9ROSI</name>
<keyword evidence="3" id="KW-1185">Reference proteome</keyword>
<dbReference type="OrthoDB" id="1837773at2759"/>
<dbReference type="EMBL" id="RXIC02000023">
    <property type="protein sequence ID" value="KAB1212964.1"/>
    <property type="molecule type" value="Genomic_DNA"/>
</dbReference>
<feature type="compositionally biased region" description="Basic and acidic residues" evidence="1">
    <location>
        <begin position="196"/>
        <end position="205"/>
    </location>
</feature>
<gene>
    <name evidence="2" type="ORF">CJ030_MR5G005110</name>
</gene>
<dbReference type="AlphaFoldDB" id="A0A6A1VJJ0"/>
<evidence type="ECO:0000256" key="1">
    <source>
        <dbReference type="SAM" id="MobiDB-lite"/>
    </source>
</evidence>
<evidence type="ECO:0000313" key="2">
    <source>
        <dbReference type="EMBL" id="KAB1212964.1"/>
    </source>
</evidence>
<accession>A0A6A1VJJ0</accession>
<comment type="caution">
    <text evidence="2">The sequence shown here is derived from an EMBL/GenBank/DDBJ whole genome shotgun (WGS) entry which is preliminary data.</text>
</comment>
<sequence>MPNVDGRTHSTECPFTRAQCMHLLGQHTWIDFLLYMFELIMDDAWGIKDNSLPYGVFLTQFHIHRGGAIGDEETRKEVLSMLKKFTLSKSRGQEGALTQRFARRAAVAVKEATQALTDTKPTRSEVSQQFTDLDNRVGVSVKTALQPLQEQVDKLTKEVQELEMIKRSSRPPLKGSALLHCCTTSGRGSYEGGQRTAERNQDDSG</sequence>
<organism evidence="2 3">
    <name type="scientific">Morella rubra</name>
    <name type="common">Chinese bayberry</name>
    <dbReference type="NCBI Taxonomy" id="262757"/>
    <lineage>
        <taxon>Eukaryota</taxon>
        <taxon>Viridiplantae</taxon>
        <taxon>Streptophyta</taxon>
        <taxon>Embryophyta</taxon>
        <taxon>Tracheophyta</taxon>
        <taxon>Spermatophyta</taxon>
        <taxon>Magnoliopsida</taxon>
        <taxon>eudicotyledons</taxon>
        <taxon>Gunneridae</taxon>
        <taxon>Pentapetalae</taxon>
        <taxon>rosids</taxon>
        <taxon>fabids</taxon>
        <taxon>Fagales</taxon>
        <taxon>Myricaceae</taxon>
        <taxon>Morella</taxon>
    </lineage>
</organism>